<feature type="transmembrane region" description="Helical" evidence="5">
    <location>
        <begin position="183"/>
        <end position="212"/>
    </location>
</feature>
<name>A0A173S3E2_9FIRM</name>
<feature type="transmembrane region" description="Helical" evidence="5">
    <location>
        <begin position="104"/>
        <end position="127"/>
    </location>
</feature>
<keyword evidence="4 5" id="KW-0472">Membrane</keyword>
<dbReference type="Gene3D" id="1.10.3720.10">
    <property type="entry name" value="MetI-like"/>
    <property type="match status" value="1"/>
</dbReference>
<evidence type="ECO:0000313" key="7">
    <source>
        <dbReference type="EMBL" id="CUM84780.1"/>
    </source>
</evidence>
<dbReference type="GO" id="GO:0016020">
    <property type="term" value="C:membrane"/>
    <property type="evidence" value="ECO:0007669"/>
    <property type="project" value="UniProtKB-SubCell"/>
</dbReference>
<feature type="transmembrane region" description="Helical" evidence="5">
    <location>
        <begin position="68"/>
        <end position="92"/>
    </location>
</feature>
<feature type="domain" description="ABC transmembrane type-1" evidence="6">
    <location>
        <begin position="64"/>
        <end position="271"/>
    </location>
</feature>
<protein>
    <submittedName>
        <fullName evidence="7">Phosphate transporter permease subunit PtsA</fullName>
    </submittedName>
</protein>
<evidence type="ECO:0000313" key="8">
    <source>
        <dbReference type="Proteomes" id="UP000095727"/>
    </source>
</evidence>
<dbReference type="PANTHER" id="PTHR43470:SF3">
    <property type="entry name" value="PHOSPHATE TRANSPORT SYSTEM PERMEASE PROTEIN PSTA-RELATED"/>
    <property type="match status" value="1"/>
</dbReference>
<dbReference type="GO" id="GO:0055085">
    <property type="term" value="P:transmembrane transport"/>
    <property type="evidence" value="ECO:0007669"/>
    <property type="project" value="InterPro"/>
</dbReference>
<dbReference type="PANTHER" id="PTHR43470">
    <property type="entry name" value="PHOSPHATE TRANSPORT SYSTEM PERMEASE PROTEIN PSTA-RELATED"/>
    <property type="match status" value="1"/>
</dbReference>
<evidence type="ECO:0000256" key="4">
    <source>
        <dbReference type="ARBA" id="ARBA00023136"/>
    </source>
</evidence>
<dbReference type="RefSeq" id="WP_055156060.1">
    <property type="nucleotide sequence ID" value="NZ_CYXR01000006.1"/>
</dbReference>
<sequence>MRTKLQKFFTRLILSILGLCVIVVTLFLFLYVFWKGKKVFSLSFLLDKPAGVPLGTAGGIYPALMGSIYLGALSALIGGVLGIGAAIYLVFYSTGKRFSVLVNMAITGLSGIPSILFGLVGYTLLIYRFGLNRSLLCSALCVAAMIIPFVAIRAEKLLEEKGREYMKNSLSLGLSREYALRKLILPVCSVELLGTVALGMAYGMGAVAPILYTGAVMQADVPHSLSDPFMSLPYHLYILVNNGFSLDYAYGTAFVLMLFLLIIQLICKFITYLRKDN</sequence>
<dbReference type="InterPro" id="IPR000515">
    <property type="entry name" value="MetI-like"/>
</dbReference>
<evidence type="ECO:0000256" key="1">
    <source>
        <dbReference type="ARBA" id="ARBA00004141"/>
    </source>
</evidence>
<keyword evidence="2 5" id="KW-0812">Transmembrane</keyword>
<reference evidence="7 8" key="1">
    <citation type="submission" date="2015-09" db="EMBL/GenBank/DDBJ databases">
        <authorList>
            <consortium name="Pathogen Informatics"/>
        </authorList>
    </citation>
    <scope>NUCLEOTIDE SEQUENCE [LARGE SCALE GENOMIC DNA]</scope>
    <source>
        <strain evidence="7 8">2789STDY5834962</strain>
    </source>
</reference>
<evidence type="ECO:0000259" key="6">
    <source>
        <dbReference type="PROSITE" id="PS50928"/>
    </source>
</evidence>
<dbReference type="PROSITE" id="PS50928">
    <property type="entry name" value="ABC_TM1"/>
    <property type="match status" value="1"/>
</dbReference>
<feature type="transmembrane region" description="Helical" evidence="5">
    <location>
        <begin position="12"/>
        <end position="34"/>
    </location>
</feature>
<proteinExistence type="predicted"/>
<accession>A0A173S3E2</accession>
<feature type="transmembrane region" description="Helical" evidence="5">
    <location>
        <begin position="133"/>
        <end position="152"/>
    </location>
</feature>
<dbReference type="SUPFAM" id="SSF161098">
    <property type="entry name" value="MetI-like"/>
    <property type="match status" value="1"/>
</dbReference>
<comment type="subcellular location">
    <subcellularLocation>
        <location evidence="1">Membrane</location>
        <topology evidence="1">Multi-pass membrane protein</topology>
    </subcellularLocation>
</comment>
<gene>
    <name evidence="7" type="ORF">ERS852574_01097</name>
</gene>
<evidence type="ECO:0000256" key="2">
    <source>
        <dbReference type="ARBA" id="ARBA00022692"/>
    </source>
</evidence>
<dbReference type="Proteomes" id="UP000095727">
    <property type="component" value="Unassembled WGS sequence"/>
</dbReference>
<organism evidence="7 8">
    <name type="scientific">Coprococcus comes</name>
    <dbReference type="NCBI Taxonomy" id="410072"/>
    <lineage>
        <taxon>Bacteria</taxon>
        <taxon>Bacillati</taxon>
        <taxon>Bacillota</taxon>
        <taxon>Clostridia</taxon>
        <taxon>Lachnospirales</taxon>
        <taxon>Lachnospiraceae</taxon>
        <taxon>Coprococcus</taxon>
    </lineage>
</organism>
<feature type="transmembrane region" description="Helical" evidence="5">
    <location>
        <begin position="248"/>
        <end position="273"/>
    </location>
</feature>
<keyword evidence="3 5" id="KW-1133">Transmembrane helix</keyword>
<dbReference type="InterPro" id="IPR035906">
    <property type="entry name" value="MetI-like_sf"/>
</dbReference>
<dbReference type="CDD" id="cd06261">
    <property type="entry name" value="TM_PBP2"/>
    <property type="match status" value="1"/>
</dbReference>
<dbReference type="AlphaFoldDB" id="A0A173S3E2"/>
<evidence type="ECO:0000256" key="3">
    <source>
        <dbReference type="ARBA" id="ARBA00022989"/>
    </source>
</evidence>
<evidence type="ECO:0000256" key="5">
    <source>
        <dbReference type="SAM" id="Phobius"/>
    </source>
</evidence>
<dbReference type="EMBL" id="CYXR01000006">
    <property type="protein sequence ID" value="CUM84780.1"/>
    <property type="molecule type" value="Genomic_DNA"/>
</dbReference>